<feature type="active site" evidence="7">
    <location>
        <position position="119"/>
    </location>
</feature>
<keyword evidence="5 8" id="KW-1015">Disulfide bond</keyword>
<evidence type="ECO:0000256" key="4">
    <source>
        <dbReference type="ARBA" id="ARBA00022801"/>
    </source>
</evidence>
<evidence type="ECO:0000256" key="2">
    <source>
        <dbReference type="ARBA" id="ARBA00022670"/>
    </source>
</evidence>
<dbReference type="GO" id="GO:0004190">
    <property type="term" value="F:aspartic-type endopeptidase activity"/>
    <property type="evidence" value="ECO:0007669"/>
    <property type="project" value="UniProtKB-KW"/>
</dbReference>
<dbReference type="AlphaFoldDB" id="A0A6A5BS73"/>
<keyword evidence="2 9" id="KW-0645">Protease</keyword>
<evidence type="ECO:0000256" key="7">
    <source>
        <dbReference type="PIRSR" id="PIRSR601461-1"/>
    </source>
</evidence>
<evidence type="ECO:0000313" key="13">
    <source>
        <dbReference type="Proteomes" id="UP000444721"/>
    </source>
</evidence>
<comment type="caution">
    <text evidence="12">The sequence shown here is derived from an EMBL/GenBank/DDBJ whole genome shotgun (WGS) entry which is preliminary data.</text>
</comment>
<feature type="disulfide bond" evidence="8">
    <location>
        <begin position="330"/>
        <end position="367"/>
    </location>
</feature>
<name>A0A6A5BS73_NAEFO</name>
<accession>A0A6A5BS73</accession>
<dbReference type="VEuPathDB" id="AmoebaDB:NfTy_065100"/>
<dbReference type="GeneID" id="68110905"/>
<dbReference type="PROSITE" id="PS00141">
    <property type="entry name" value="ASP_PROTEASE"/>
    <property type="match status" value="2"/>
</dbReference>
<feature type="signal peptide" evidence="10">
    <location>
        <begin position="1"/>
        <end position="26"/>
    </location>
</feature>
<gene>
    <name evidence="12" type="ORF">FDP41_003687</name>
</gene>
<keyword evidence="4 9" id="KW-0378">Hydrolase</keyword>
<dbReference type="VEuPathDB" id="AmoebaDB:FDP41_003687"/>
<feature type="chain" id="PRO_5025352627" description="Peptidase A1 domain-containing protein" evidence="10">
    <location>
        <begin position="27"/>
        <end position="412"/>
    </location>
</feature>
<dbReference type="InterPro" id="IPR021109">
    <property type="entry name" value="Peptidase_aspartic_dom_sf"/>
</dbReference>
<dbReference type="FunFam" id="2.40.70.10:FF:000004">
    <property type="entry name" value="Pepsin A"/>
    <property type="match status" value="1"/>
</dbReference>
<dbReference type="Proteomes" id="UP000444721">
    <property type="component" value="Unassembled WGS sequence"/>
</dbReference>
<evidence type="ECO:0000313" key="12">
    <source>
        <dbReference type="EMBL" id="KAF0977034.1"/>
    </source>
</evidence>
<feature type="disulfide bond" evidence="8">
    <location>
        <begin position="132"/>
        <end position="137"/>
    </location>
</feature>
<dbReference type="RefSeq" id="XP_044561747.1">
    <property type="nucleotide sequence ID" value="XM_044707018.1"/>
</dbReference>
<dbReference type="Gene3D" id="2.40.70.10">
    <property type="entry name" value="Acid Proteases"/>
    <property type="match status" value="3"/>
</dbReference>
<feature type="active site" evidence="7">
    <location>
        <position position="304"/>
    </location>
</feature>
<evidence type="ECO:0000256" key="6">
    <source>
        <dbReference type="ARBA" id="ARBA00023180"/>
    </source>
</evidence>
<dbReference type="GO" id="GO:0006508">
    <property type="term" value="P:proteolysis"/>
    <property type="evidence" value="ECO:0007669"/>
    <property type="project" value="UniProtKB-KW"/>
</dbReference>
<dbReference type="OMA" id="YGVECAN"/>
<evidence type="ECO:0000256" key="10">
    <source>
        <dbReference type="SAM" id="SignalP"/>
    </source>
</evidence>
<reference evidence="12 13" key="1">
    <citation type="journal article" date="2019" name="Sci. Rep.">
        <title>Nanopore sequencing improves the draft genome of the human pathogenic amoeba Naegleria fowleri.</title>
        <authorList>
            <person name="Liechti N."/>
            <person name="Schurch N."/>
            <person name="Bruggmann R."/>
            <person name="Wittwer M."/>
        </authorList>
    </citation>
    <scope>NUCLEOTIDE SEQUENCE [LARGE SCALE GENOMIC DNA]</scope>
    <source>
        <strain evidence="12 13">ATCC 30894</strain>
    </source>
</reference>
<comment type="similarity">
    <text evidence="1 9">Belongs to the peptidase A1 family.</text>
</comment>
<dbReference type="PANTHER" id="PTHR47966:SF51">
    <property type="entry name" value="BETA-SITE APP-CLEAVING ENZYME, ISOFORM A-RELATED"/>
    <property type="match status" value="1"/>
</dbReference>
<dbReference type="VEuPathDB" id="AmoebaDB:NF0000180"/>
<evidence type="ECO:0000256" key="3">
    <source>
        <dbReference type="ARBA" id="ARBA00022750"/>
    </source>
</evidence>
<dbReference type="FunFam" id="2.40.70.10:FF:000002">
    <property type="entry name" value="Vacuolar aspartic proteinase"/>
    <property type="match status" value="1"/>
</dbReference>
<sequence>MSSFTNTSQFLPLLFLILFLSQFALSHIIEIPLSKREFSSPHSVRAYTERLRSMQQPDSSILRTTTQNQPTKFFKPALQTLFEKGTLAPIIPLKDYEDVQYYGEISIGNPPQTFKMVFDTGSSNLWAPSVECKDVSCVRHARYNHTKSMTYVKNGRSFNITYGTGAVKGYLSQDDVSVGGIRVKNQVFGEVTQELGNTFLNAKIDGILGMAFPQIAVDGVTPVFNNMMQQGLLEKNLFSFYMSKTPGSGSSALILGGINEKYFSGPITYVPVQQQSYWLMYMDDVAMNGQNMQLCYPACAAIADTGTSLIAATADIMNPILSSIQVNEDCSNIDSNPSVTFILSGKSFTLTPRDYVLRITSQGQTQCVAGFQTLNMNTSGFIILGDTFISTYYTVFDYENKRVGFAKSNQNM</sequence>
<organism evidence="12 13">
    <name type="scientific">Naegleria fowleri</name>
    <name type="common">Brain eating amoeba</name>
    <dbReference type="NCBI Taxonomy" id="5763"/>
    <lineage>
        <taxon>Eukaryota</taxon>
        <taxon>Discoba</taxon>
        <taxon>Heterolobosea</taxon>
        <taxon>Tetramitia</taxon>
        <taxon>Eutetramitia</taxon>
        <taxon>Vahlkampfiidae</taxon>
        <taxon>Naegleria</taxon>
    </lineage>
</organism>
<protein>
    <recommendedName>
        <fullName evidence="11">Peptidase A1 domain-containing protein</fullName>
    </recommendedName>
</protein>
<dbReference type="InterPro" id="IPR001461">
    <property type="entry name" value="Aspartic_peptidase_A1"/>
</dbReference>
<dbReference type="EMBL" id="VFQX01000035">
    <property type="protein sequence ID" value="KAF0977034.1"/>
    <property type="molecule type" value="Genomic_DNA"/>
</dbReference>
<evidence type="ECO:0000256" key="8">
    <source>
        <dbReference type="PIRSR" id="PIRSR601461-2"/>
    </source>
</evidence>
<keyword evidence="13" id="KW-1185">Reference proteome</keyword>
<dbReference type="Pfam" id="PF00026">
    <property type="entry name" value="Asp"/>
    <property type="match status" value="1"/>
</dbReference>
<evidence type="ECO:0000256" key="9">
    <source>
        <dbReference type="RuleBase" id="RU000454"/>
    </source>
</evidence>
<dbReference type="InterPro" id="IPR033121">
    <property type="entry name" value="PEPTIDASE_A1"/>
</dbReference>
<evidence type="ECO:0000259" key="11">
    <source>
        <dbReference type="PROSITE" id="PS51767"/>
    </source>
</evidence>
<evidence type="ECO:0000256" key="5">
    <source>
        <dbReference type="ARBA" id="ARBA00023157"/>
    </source>
</evidence>
<dbReference type="SUPFAM" id="SSF50630">
    <property type="entry name" value="Acid proteases"/>
    <property type="match status" value="1"/>
</dbReference>
<proteinExistence type="inferred from homology"/>
<dbReference type="PANTHER" id="PTHR47966">
    <property type="entry name" value="BETA-SITE APP-CLEAVING ENZYME, ISOFORM A-RELATED"/>
    <property type="match status" value="1"/>
</dbReference>
<feature type="domain" description="Peptidase A1" evidence="11">
    <location>
        <begin position="101"/>
        <end position="406"/>
    </location>
</feature>
<keyword evidence="3 9" id="KW-0064">Aspartyl protease</keyword>
<keyword evidence="10" id="KW-0732">Signal</keyword>
<dbReference type="PROSITE" id="PS51767">
    <property type="entry name" value="PEPTIDASE_A1"/>
    <property type="match status" value="1"/>
</dbReference>
<dbReference type="InterPro" id="IPR001969">
    <property type="entry name" value="Aspartic_peptidase_AS"/>
</dbReference>
<keyword evidence="6" id="KW-0325">Glycoprotein</keyword>
<dbReference type="OrthoDB" id="771136at2759"/>
<dbReference type="PRINTS" id="PR00792">
    <property type="entry name" value="PEPSIN"/>
</dbReference>
<evidence type="ECO:0000256" key="1">
    <source>
        <dbReference type="ARBA" id="ARBA00007447"/>
    </source>
</evidence>